<dbReference type="Gene3D" id="3.40.630.30">
    <property type="match status" value="1"/>
</dbReference>
<evidence type="ECO:0000313" key="1">
    <source>
        <dbReference type="EMBL" id="GGB29923.1"/>
    </source>
</evidence>
<reference evidence="1" key="2">
    <citation type="submission" date="2020-09" db="EMBL/GenBank/DDBJ databases">
        <authorList>
            <person name="Sun Q."/>
            <person name="Zhou Y."/>
        </authorList>
    </citation>
    <scope>NUCLEOTIDE SEQUENCE</scope>
    <source>
        <strain evidence="1">CGMCC 1.15330</strain>
    </source>
</reference>
<proteinExistence type="predicted"/>
<dbReference type="InterPro" id="IPR016181">
    <property type="entry name" value="Acyl_CoA_acyltransferase"/>
</dbReference>
<evidence type="ECO:0000313" key="2">
    <source>
        <dbReference type="Proteomes" id="UP000623067"/>
    </source>
</evidence>
<keyword evidence="2" id="KW-1185">Reference proteome</keyword>
<dbReference type="EMBL" id="BMIH01000002">
    <property type="protein sequence ID" value="GGB29923.1"/>
    <property type="molecule type" value="Genomic_DNA"/>
</dbReference>
<name>A0A916T594_9SPHN</name>
<sequence length="206" mass="22191">MAVPDATLRAWVTGRSLARGVPAPVADRGGWRVDTGMPDEACRWIFAAACPGLSELAETIAEPGRLLKWCGTADAVALPARWRVEGGTWFMRSDTPPPEPHLPAGYRIDLIEERARVQVTIRTLSGDRAANGYAAETPDAFIYDRIVTEADHRRKGLGRAVMAALGATRRDRAIPQLLVATDAGRQLYATLGWSVLAPYTTAAVAG</sequence>
<accession>A0A916T594</accession>
<comment type="caution">
    <text evidence="1">The sequence shown here is derived from an EMBL/GenBank/DDBJ whole genome shotgun (WGS) entry which is preliminary data.</text>
</comment>
<evidence type="ECO:0008006" key="3">
    <source>
        <dbReference type="Google" id="ProtNLM"/>
    </source>
</evidence>
<dbReference type="Proteomes" id="UP000623067">
    <property type="component" value="Unassembled WGS sequence"/>
</dbReference>
<organism evidence="1 2">
    <name type="scientific">Sphingomonas metalli</name>
    <dbReference type="NCBI Taxonomy" id="1779358"/>
    <lineage>
        <taxon>Bacteria</taxon>
        <taxon>Pseudomonadati</taxon>
        <taxon>Pseudomonadota</taxon>
        <taxon>Alphaproteobacteria</taxon>
        <taxon>Sphingomonadales</taxon>
        <taxon>Sphingomonadaceae</taxon>
        <taxon>Sphingomonas</taxon>
    </lineage>
</organism>
<dbReference type="RefSeq" id="WP_188658543.1">
    <property type="nucleotide sequence ID" value="NZ_BMIH01000002.1"/>
</dbReference>
<protein>
    <recommendedName>
        <fullName evidence="3">GNAT family N-acetyltransferase</fullName>
    </recommendedName>
</protein>
<dbReference type="SUPFAM" id="SSF55729">
    <property type="entry name" value="Acyl-CoA N-acyltransferases (Nat)"/>
    <property type="match status" value="1"/>
</dbReference>
<gene>
    <name evidence="1" type="ORF">GCM10011380_19280</name>
</gene>
<dbReference type="AlphaFoldDB" id="A0A916T594"/>
<reference evidence="1" key="1">
    <citation type="journal article" date="2014" name="Int. J. Syst. Evol. Microbiol.">
        <title>Complete genome sequence of Corynebacterium casei LMG S-19264T (=DSM 44701T), isolated from a smear-ripened cheese.</title>
        <authorList>
            <consortium name="US DOE Joint Genome Institute (JGI-PGF)"/>
            <person name="Walter F."/>
            <person name="Albersmeier A."/>
            <person name="Kalinowski J."/>
            <person name="Ruckert C."/>
        </authorList>
    </citation>
    <scope>NUCLEOTIDE SEQUENCE</scope>
    <source>
        <strain evidence="1">CGMCC 1.15330</strain>
    </source>
</reference>